<feature type="compositionally biased region" description="Basic residues" evidence="1">
    <location>
        <begin position="21"/>
        <end position="30"/>
    </location>
</feature>
<evidence type="ECO:0000256" key="1">
    <source>
        <dbReference type="SAM" id="MobiDB-lite"/>
    </source>
</evidence>
<dbReference type="EMBL" id="HM125708">
    <property type="protein sequence ID" value="AEC46807.1"/>
    <property type="molecule type" value="Genomic_DNA"/>
</dbReference>
<dbReference type="AlphaFoldDB" id="F4YTZ5"/>
<protein>
    <submittedName>
        <fullName evidence="2">Uncharacterized protein</fullName>
    </submittedName>
</protein>
<name>F4YTZ5_9XANT</name>
<sequence length="161" mass="17648">MHEQVHRHTDDRRLRRGDHVGRRRYPRGRARSPDAGPSCLGELHHVPAKEDRLPQGTAAALPRCLGRSEPRMSEIPCANFRLGRGQGTLLRLRIKPAAVSAALYGTDRSSELAVTVCRHADVHRVDGALQLGQTAYTAGDDALQAMCEWLAAHGVPVRVSP</sequence>
<accession>F4YTZ5</accession>
<reference evidence="2" key="1">
    <citation type="journal article" date="2011" name="Bot. Stud.">
        <title>The XopE2 effector protein of Xanthomonas campestris pv. vesicatoria is involved in the pathogenicity and suppression of the hypersensitivity response.</title>
        <authorList>
            <person name="Lin R.-H."/>
            <person name="Peng C.-W."/>
            <person name="Lin Y.-C."/>
            <person name="Peng H.-L."/>
            <person name="Huang H.-C."/>
        </authorList>
    </citation>
    <scope>NUCLEOTIDE SEQUENCE</scope>
    <source>
        <strain evidence="2">Xvt45</strain>
    </source>
</reference>
<feature type="region of interest" description="Disordered" evidence="1">
    <location>
        <begin position="1"/>
        <end position="39"/>
    </location>
</feature>
<feature type="compositionally biased region" description="Basic and acidic residues" evidence="1">
    <location>
        <begin position="1"/>
        <end position="20"/>
    </location>
</feature>
<organism evidence="2">
    <name type="scientific">Xanthomonas vesicatoria</name>
    <dbReference type="NCBI Taxonomy" id="56460"/>
    <lineage>
        <taxon>Bacteria</taxon>
        <taxon>Pseudomonadati</taxon>
        <taxon>Pseudomonadota</taxon>
        <taxon>Gammaproteobacteria</taxon>
        <taxon>Lysobacterales</taxon>
        <taxon>Lysobacteraceae</taxon>
        <taxon>Xanthomonas</taxon>
    </lineage>
</organism>
<evidence type="ECO:0000313" key="2">
    <source>
        <dbReference type="EMBL" id="AEC46807.1"/>
    </source>
</evidence>
<proteinExistence type="predicted"/>